<sequence>MADVMELKFSKPEQLLPAINSSENDEAGVQNPVYKMVRLERENMQILQIVKHGFSESRKYRKKLVTRTRRINHEIQFIQNENQTHELEILRCLQSLSKSSAVDRVDYRNADEFLVTVTETIEKFKFSIPGLENDAVEYARKIEEIENKILEYGLRINQMKHVGDYWSQVLRMLDETLKSLALRFQLKTGIEVESDNDCCQLFANCIERFSRLMDNFKEASAEKDALTKKFDDYQIELTKLKANIDPESSDSKSFKFLCEKWYRELVSISLQGYG</sequence>
<dbReference type="WBParaSite" id="nRc.2.0.1.t30256-RA">
    <property type="protein sequence ID" value="nRc.2.0.1.t30256-RA"/>
    <property type="gene ID" value="nRc.2.0.1.g30256"/>
</dbReference>
<evidence type="ECO:0000313" key="2">
    <source>
        <dbReference type="Proteomes" id="UP000887565"/>
    </source>
</evidence>
<dbReference type="AlphaFoldDB" id="A0A915JVC2"/>
<evidence type="ECO:0000256" key="1">
    <source>
        <dbReference type="SAM" id="Coils"/>
    </source>
</evidence>
<keyword evidence="2" id="KW-1185">Reference proteome</keyword>
<keyword evidence="1" id="KW-0175">Coiled coil</keyword>
<organism evidence="2 3">
    <name type="scientific">Romanomermis culicivorax</name>
    <name type="common">Nematode worm</name>
    <dbReference type="NCBI Taxonomy" id="13658"/>
    <lineage>
        <taxon>Eukaryota</taxon>
        <taxon>Metazoa</taxon>
        <taxon>Ecdysozoa</taxon>
        <taxon>Nematoda</taxon>
        <taxon>Enoplea</taxon>
        <taxon>Dorylaimia</taxon>
        <taxon>Mermithida</taxon>
        <taxon>Mermithoidea</taxon>
        <taxon>Mermithidae</taxon>
        <taxon>Romanomermis</taxon>
    </lineage>
</organism>
<accession>A0A915JVC2</accession>
<dbReference type="Proteomes" id="UP000887565">
    <property type="component" value="Unplaced"/>
</dbReference>
<evidence type="ECO:0000313" key="3">
    <source>
        <dbReference type="WBParaSite" id="nRc.2.0.1.t30256-RA"/>
    </source>
</evidence>
<name>A0A915JVC2_ROMCU</name>
<proteinExistence type="predicted"/>
<protein>
    <submittedName>
        <fullName evidence="3">Uncharacterized protein</fullName>
    </submittedName>
</protein>
<reference evidence="3" key="1">
    <citation type="submission" date="2022-11" db="UniProtKB">
        <authorList>
            <consortium name="WormBaseParasite"/>
        </authorList>
    </citation>
    <scope>IDENTIFICATION</scope>
</reference>
<feature type="coiled-coil region" evidence="1">
    <location>
        <begin position="209"/>
        <end position="243"/>
    </location>
</feature>